<accession>A0A195FAC2</accession>
<dbReference type="AlphaFoldDB" id="A0A195FAC2"/>
<evidence type="ECO:0000313" key="2">
    <source>
        <dbReference type="Proteomes" id="UP000078541"/>
    </source>
</evidence>
<keyword evidence="2" id="KW-1185">Reference proteome</keyword>
<protein>
    <submittedName>
        <fullName evidence="1">Uncharacterized protein</fullName>
    </submittedName>
</protein>
<sequence>QLVQTYKISSNQTMIKVSRVTPYIPINILQIKFIELTVYSSSLIPLFFFHLNCRPAQIAYARFEEEIRKETQKISTADPNITGHFFFICHFVVFVLPYND</sequence>
<dbReference type="Proteomes" id="UP000078541">
    <property type="component" value="Unassembled WGS sequence"/>
</dbReference>
<gene>
    <name evidence="1" type="ORF">ALC56_08785</name>
</gene>
<proteinExistence type="predicted"/>
<feature type="non-terminal residue" evidence="1">
    <location>
        <position position="1"/>
    </location>
</feature>
<dbReference type="EMBL" id="KQ981727">
    <property type="protein sequence ID" value="KYN36994.1"/>
    <property type="molecule type" value="Genomic_DNA"/>
</dbReference>
<name>A0A195FAC2_9HYME</name>
<evidence type="ECO:0000313" key="1">
    <source>
        <dbReference type="EMBL" id="KYN36994.1"/>
    </source>
</evidence>
<organism evidence="1 2">
    <name type="scientific">Trachymyrmex septentrionalis</name>
    <dbReference type="NCBI Taxonomy" id="34720"/>
    <lineage>
        <taxon>Eukaryota</taxon>
        <taxon>Metazoa</taxon>
        <taxon>Ecdysozoa</taxon>
        <taxon>Arthropoda</taxon>
        <taxon>Hexapoda</taxon>
        <taxon>Insecta</taxon>
        <taxon>Pterygota</taxon>
        <taxon>Neoptera</taxon>
        <taxon>Endopterygota</taxon>
        <taxon>Hymenoptera</taxon>
        <taxon>Apocrita</taxon>
        <taxon>Aculeata</taxon>
        <taxon>Formicoidea</taxon>
        <taxon>Formicidae</taxon>
        <taxon>Myrmicinae</taxon>
        <taxon>Trachymyrmex</taxon>
    </lineage>
</organism>
<reference evidence="1 2" key="1">
    <citation type="submission" date="2016-03" db="EMBL/GenBank/DDBJ databases">
        <title>Trachymyrmex septentrionalis WGS genome.</title>
        <authorList>
            <person name="Nygaard S."/>
            <person name="Hu H."/>
            <person name="Boomsma J."/>
            <person name="Zhang G."/>
        </authorList>
    </citation>
    <scope>NUCLEOTIDE SEQUENCE [LARGE SCALE GENOMIC DNA]</scope>
    <source>
        <strain evidence="1">Tsep2-gDNA-1</strain>
        <tissue evidence="1">Whole body</tissue>
    </source>
</reference>